<evidence type="ECO:0000256" key="3">
    <source>
        <dbReference type="ARBA" id="ARBA00022448"/>
    </source>
</evidence>
<dbReference type="Pfam" id="PF02770">
    <property type="entry name" value="Acyl-CoA_dh_M"/>
    <property type="match status" value="1"/>
</dbReference>
<feature type="domain" description="Mon2/Sec7/BIG1-like HUS" evidence="13">
    <location>
        <begin position="200"/>
        <end position="352"/>
    </location>
</feature>
<dbReference type="InterPro" id="IPR006091">
    <property type="entry name" value="Acyl-CoA_Oxase/DH_mid-dom"/>
</dbReference>
<dbReference type="GO" id="GO:0050660">
    <property type="term" value="F:flavin adenine dinucleotide binding"/>
    <property type="evidence" value="ECO:0007669"/>
    <property type="project" value="InterPro"/>
</dbReference>
<dbReference type="SUPFAM" id="SSF47203">
    <property type="entry name" value="Acyl-CoA dehydrogenase C-terminal domain-like"/>
    <property type="match status" value="1"/>
</dbReference>
<dbReference type="InterPro" id="IPR009100">
    <property type="entry name" value="AcylCoA_DH/oxidase_NM_dom_sf"/>
</dbReference>
<evidence type="ECO:0000256" key="9">
    <source>
        <dbReference type="SAM" id="MobiDB-lite"/>
    </source>
</evidence>
<keyword evidence="17" id="KW-1185">Reference proteome</keyword>
<keyword evidence="7" id="KW-0560">Oxidoreductase</keyword>
<dbReference type="Gene3D" id="2.40.110.10">
    <property type="entry name" value="Butyryl-CoA Dehydrogenase, subunit A, domain 2"/>
    <property type="match status" value="1"/>
</dbReference>
<dbReference type="Gene3D" id="1.20.140.10">
    <property type="entry name" value="Butyryl-CoA Dehydrogenase, subunit A, domain 3"/>
    <property type="match status" value="1"/>
</dbReference>
<evidence type="ECO:0000256" key="6">
    <source>
        <dbReference type="ARBA" id="ARBA00022927"/>
    </source>
</evidence>
<dbReference type="Pfam" id="PF02771">
    <property type="entry name" value="Acyl-CoA_dh_N"/>
    <property type="match status" value="1"/>
</dbReference>
<keyword evidence="8" id="KW-0175">Coiled coil</keyword>
<evidence type="ECO:0000256" key="7">
    <source>
        <dbReference type="ARBA" id="ARBA00023002"/>
    </source>
</evidence>
<dbReference type="InterPro" id="IPR032691">
    <property type="entry name" value="Mon2/Sec7/BIG1-like_HUS"/>
</dbReference>
<keyword evidence="3" id="KW-0813">Transport</keyword>
<dbReference type="InterPro" id="IPR016024">
    <property type="entry name" value="ARM-type_fold"/>
</dbReference>
<feature type="domain" description="Acyl-CoA oxidase/dehydrogenase middle" evidence="11">
    <location>
        <begin position="1858"/>
        <end position="1954"/>
    </location>
</feature>
<feature type="coiled-coil region" evidence="8">
    <location>
        <begin position="14"/>
        <end position="45"/>
    </location>
</feature>
<keyword evidence="5" id="KW-0274">FAD</keyword>
<proteinExistence type="inferred from homology"/>
<dbReference type="InterPro" id="IPR050741">
    <property type="entry name" value="Acyl-CoA_dehydrogenase"/>
</dbReference>
<evidence type="ECO:0000313" key="16">
    <source>
        <dbReference type="EMBL" id="KAF2131605.1"/>
    </source>
</evidence>
<evidence type="ECO:0000256" key="1">
    <source>
        <dbReference type="ARBA" id="ARBA00001974"/>
    </source>
</evidence>
<evidence type="ECO:0000256" key="8">
    <source>
        <dbReference type="SAM" id="Coils"/>
    </source>
</evidence>
<evidence type="ECO:0000256" key="2">
    <source>
        <dbReference type="ARBA" id="ARBA00009347"/>
    </source>
</evidence>
<evidence type="ECO:0000259" key="12">
    <source>
        <dbReference type="Pfam" id="PF02771"/>
    </source>
</evidence>
<dbReference type="InterPro" id="IPR009075">
    <property type="entry name" value="AcylCo_DH/oxidase_C"/>
</dbReference>
<accession>A0A6A6AKI2</accession>
<dbReference type="InterPro" id="IPR036250">
    <property type="entry name" value="AcylCo_DH-like_C"/>
</dbReference>
<feature type="region of interest" description="Disordered" evidence="9">
    <location>
        <begin position="480"/>
        <end position="500"/>
    </location>
</feature>
<feature type="domain" description="Mon2 C-terminal" evidence="14">
    <location>
        <begin position="990"/>
        <end position="1144"/>
    </location>
</feature>
<dbReference type="InterPro" id="IPR032817">
    <property type="entry name" value="Mon2_C"/>
</dbReference>
<dbReference type="PANTHER" id="PTHR48083">
    <property type="entry name" value="MEDIUM-CHAIN SPECIFIC ACYL-COA DEHYDROGENASE, MITOCHONDRIAL-RELATED"/>
    <property type="match status" value="1"/>
</dbReference>
<evidence type="ECO:0008006" key="18">
    <source>
        <dbReference type="Google" id="ProtNLM"/>
    </source>
</evidence>
<dbReference type="GO" id="GO:0033539">
    <property type="term" value="P:fatty acid beta-oxidation using acyl-CoA dehydrogenase"/>
    <property type="evidence" value="ECO:0007669"/>
    <property type="project" value="TreeGrafter"/>
</dbReference>
<dbReference type="RefSeq" id="XP_033525992.1">
    <property type="nucleotide sequence ID" value="XM_033672323.1"/>
</dbReference>
<dbReference type="InterPro" id="IPR032629">
    <property type="entry name" value="DCB_dom"/>
</dbReference>
<feature type="domain" description="Acyl-CoA dehydrogenase/oxidase N-terminal" evidence="12">
    <location>
        <begin position="1725"/>
        <end position="1854"/>
    </location>
</feature>
<reference evidence="16" key="1">
    <citation type="journal article" date="2020" name="Stud. Mycol.">
        <title>101 Dothideomycetes genomes: a test case for predicting lifestyles and emergence of pathogens.</title>
        <authorList>
            <person name="Haridas S."/>
            <person name="Albert R."/>
            <person name="Binder M."/>
            <person name="Bloem J."/>
            <person name="Labutti K."/>
            <person name="Salamov A."/>
            <person name="Andreopoulos B."/>
            <person name="Baker S."/>
            <person name="Barry K."/>
            <person name="Bills G."/>
            <person name="Bluhm B."/>
            <person name="Cannon C."/>
            <person name="Castanera R."/>
            <person name="Culley D."/>
            <person name="Daum C."/>
            <person name="Ezra D."/>
            <person name="Gonzalez J."/>
            <person name="Henrissat B."/>
            <person name="Kuo A."/>
            <person name="Liang C."/>
            <person name="Lipzen A."/>
            <person name="Lutzoni F."/>
            <person name="Magnuson J."/>
            <person name="Mondo S."/>
            <person name="Nolan M."/>
            <person name="Ohm R."/>
            <person name="Pangilinan J."/>
            <person name="Park H.-J."/>
            <person name="Ramirez L."/>
            <person name="Alfaro M."/>
            <person name="Sun H."/>
            <person name="Tritt A."/>
            <person name="Yoshinaga Y."/>
            <person name="Zwiers L.-H."/>
            <person name="Turgeon B."/>
            <person name="Goodwin S."/>
            <person name="Spatafora J."/>
            <person name="Crous P."/>
            <person name="Grigoriev I."/>
        </authorList>
    </citation>
    <scope>NUCLEOTIDE SEQUENCE</scope>
    <source>
        <strain evidence="16">CBS 119687</strain>
    </source>
</reference>
<dbReference type="EMBL" id="ML977502">
    <property type="protein sequence ID" value="KAF2131605.1"/>
    <property type="molecule type" value="Genomic_DNA"/>
</dbReference>
<evidence type="ECO:0000313" key="17">
    <source>
        <dbReference type="Proteomes" id="UP000799771"/>
    </source>
</evidence>
<dbReference type="OrthoDB" id="294853at2759"/>
<dbReference type="InterPro" id="IPR037069">
    <property type="entry name" value="AcylCoA_DH/ox_N_sf"/>
</dbReference>
<dbReference type="GO" id="GO:0015031">
    <property type="term" value="P:protein transport"/>
    <property type="evidence" value="ECO:0007669"/>
    <property type="project" value="UniProtKB-KW"/>
</dbReference>
<dbReference type="Pfam" id="PF12783">
    <property type="entry name" value="Sec7-like_HUS"/>
    <property type="match status" value="1"/>
</dbReference>
<dbReference type="SUPFAM" id="SSF56645">
    <property type="entry name" value="Acyl-CoA dehydrogenase NM domain-like"/>
    <property type="match status" value="1"/>
</dbReference>
<dbReference type="Pfam" id="PF00441">
    <property type="entry name" value="Acyl-CoA_dh_1"/>
    <property type="match status" value="1"/>
</dbReference>
<dbReference type="GO" id="GO:0003995">
    <property type="term" value="F:acyl-CoA dehydrogenase activity"/>
    <property type="evidence" value="ECO:0007669"/>
    <property type="project" value="TreeGrafter"/>
</dbReference>
<name>A0A6A6AKI2_9PLEO</name>
<evidence type="ECO:0000259" key="13">
    <source>
        <dbReference type="Pfam" id="PF12783"/>
    </source>
</evidence>
<keyword evidence="6" id="KW-0653">Protein transport</keyword>
<comment type="similarity">
    <text evidence="2">Belongs to the acyl-CoA dehydrogenase family.</text>
</comment>
<comment type="cofactor">
    <cofactor evidence="1">
        <name>FAD</name>
        <dbReference type="ChEBI" id="CHEBI:57692"/>
    </cofactor>
</comment>
<dbReference type="InterPro" id="IPR046373">
    <property type="entry name" value="Acyl-CoA_Oxase/DH_mid-dom_sf"/>
</dbReference>
<dbReference type="Pfam" id="PF16206">
    <property type="entry name" value="Mon2_C"/>
    <property type="match status" value="1"/>
</dbReference>
<protein>
    <recommendedName>
        <fullName evidence="18">Endosomal peripheral membrane protein-like protein</fullName>
    </recommendedName>
</protein>
<evidence type="ECO:0000259" key="15">
    <source>
        <dbReference type="Pfam" id="PF16213"/>
    </source>
</evidence>
<dbReference type="GO" id="GO:0005794">
    <property type="term" value="C:Golgi apparatus"/>
    <property type="evidence" value="ECO:0007669"/>
    <property type="project" value="UniProtKB-ARBA"/>
</dbReference>
<dbReference type="Proteomes" id="UP000799771">
    <property type="component" value="Unassembled WGS sequence"/>
</dbReference>
<dbReference type="PANTHER" id="PTHR48083:SF15">
    <property type="entry name" value="ACYL-COA DEHYDROGENASE APDG"/>
    <property type="match status" value="1"/>
</dbReference>
<evidence type="ECO:0000259" key="11">
    <source>
        <dbReference type="Pfam" id="PF02770"/>
    </source>
</evidence>
<dbReference type="GeneID" id="54412755"/>
<dbReference type="Gene3D" id="1.10.540.10">
    <property type="entry name" value="Acyl-CoA dehydrogenase/oxidase, N-terminal domain"/>
    <property type="match status" value="1"/>
</dbReference>
<feature type="domain" description="Acyl-CoA dehydrogenase/oxidase C-terminal" evidence="10">
    <location>
        <begin position="1966"/>
        <end position="2122"/>
    </location>
</feature>
<evidence type="ECO:0000256" key="5">
    <source>
        <dbReference type="ARBA" id="ARBA00022827"/>
    </source>
</evidence>
<evidence type="ECO:0000259" key="14">
    <source>
        <dbReference type="Pfam" id="PF16206"/>
    </source>
</evidence>
<keyword evidence="4" id="KW-0285">Flavoprotein</keyword>
<sequence length="2143" mass="236013">MTAQILAAELGTLIQDSKRKNTELRNAAEKALQDLKSLANTSEAQLSADLSRRPHFISPFLIACATHNAKFASTGVSCLQRLSVSRALPRERLIEVLDAFKESIASSHDIQLKILQSLPSLLQNYPVEIRGEPLSTVFHICSGLQNAKNFAVSNTAAATLQQLVITVFDRVVSEDDKALQIPVVTEVEGDDGLVPVRPAADDAYKMFNDLNLLITGEKPVFIRFAPIPATSTLELIEAILSNHGRIMTTHAEQIYLLRSLLMPVIIRSLSDRLSFPTTVRVIRILNLIIRNHLEILPSECEIALGLLNHMLDPEASQLWKRALCLEMFRGIYADSRLLLAIYSHFDATEGKKCIFGDNLAAFVRLAIEKPALIGLGQQSTMPTRFGDSKDIVSEQAAAEAGALAGVIGGPVGETSSGNRPFGISTQWSSLKTPCMDHLDKSDPPALPDTYIYSLVLTCITNISEALAKFVLPLTVHHETKSKKKNKADDHDTDMVSSDLNNHSLSRTQSFRKKTVPVNPLDLTDHSAYTYVQTSSTLVTDCWPAVLATCSTFLNAALDTDYYRALVRAIQKFTQVAGLLRLSTPRDAFLTTLGKAAVPSNMLLANVSSPKTAEPTGMFSNAKGLLSVDSLVSQASSSTPEKNRQEMNIPALGPRNLLCLRALLNLAIALGPTLQSAWSIIFETLQVADLVMALSSQSGVGAPGMTANRVDSTGSSEKMDAETSAVQAAARRLFESTVDFPNESFTEVLQALCALLHSFTPAESGQRTPVTSGRPKLHQRKLGSLSGISLNTKTHSRDSAFALNKIGELAAFNEARLSQFDPIDSGWNVLVTEIVRCSTDNREATSTRLLAADILSRTVRNIAELSMSDEQREDIQARILRALQNQISTLHRSNDDNDDVFSDTDIRVHQITLEALKGVIEQCGESLVAGWGSVFDSLMSVFFLEEPSTTSEHKKKDAMTDNPHLQLRKVEVISRSLARSAFATVHLVCSDFMAAVPDAHLSTLLELLLWFCSQQEDLNMSLTAITFFWNVSDFLQSRSDLSSLPKILGDVEKHEKVYNVIASQSREGSIPALWLQVLLNLSSITTDKRAELRSSAIQTIQRIFGNYSEQLSSDGWMFCIRIVVFGTVEANLQVHDDVRDAHSTAGDLQSWNDTTKTILQSVSVLSTMCMEKLGDASKFGEIWSDLLDYLQRYFQCGSHALGTSVFITISGVLSHLDNAQMLGMPPLLKTAQVWKRYFNYRDTWKDRQEGNQDAYIAYADAFKAIYRLAGQALDADLPSMLSNLEACIVDSDQDNYSSDVEHMTTLQTRVMECLSSVQTESSGLPSYLIKLLGRFSVLPYTSPVENSEKRRPTFVALSKAAMTLLQKTTIEHVNKKDVFDSGAFYSALSSLAKPIEEKYSWQREGKPPTIWQKATTAAIAILDVGLPKLEAHDLTSASLQDIWSTLVNIAHFITRAQLAPGQIPPISLEKDETFDIQSFKQLRDLITLSLGSASLDDDLRRTYARNLFSTSLIHSPFPGELPDLLSAPLEDLYKIRLGQTAKLESTLRIEMNYECLSELFSLVAVHDSSASRVKLAQAAAPYLILRAALPLRTYIADHPLRGRMPAPQSQRHELLFVLAELSKLKSEPQAIPDAPGVKSKYRKHLHRLYPLLLKAMRVTRQDPEVFEELARLTDLVGDERATTAHPPIPFPATPLACTPATMSSTTYIPFSEPPYILGLPSPYYQETHLKWQKACRAFVEKYLLEKALEWDTAETVPEHVFETFAKHGMLLPSLPAPLPVEWLKKLGIHDILGVVKVEDWDYIHTMIYADEMARTGLAGPSGSLTTGISFGVPPLVKYGNAQLQERFLPELLTGKKRTCIAITEPEAGSDVANITTTAEKTADGKHYIVNGTKKWITTGIWSEYATMAVRTGGPGPTGLSLLVVPLKGYPGVSMRRLKVGGQVSAGTTFIELDDVKVPVENLVGEEGMGMKYIMTNFNHERLSIAIGATRQARVALSAAMEYVMKREAFSKPLIDQPVVRHRLAKAGALLESQWAWVEQFVYQMVKLPKATADIELGGLTAMAKAQAGIVLNECAQCAQLLFGGNGYTKSGQGELVERIYREVPGMRIPGGSEDVLLDLGVRQLVKNFKNKTKAMERPQGSSKL</sequence>
<evidence type="ECO:0000259" key="10">
    <source>
        <dbReference type="Pfam" id="PF00441"/>
    </source>
</evidence>
<gene>
    <name evidence="16" type="ORF">P153DRAFT_421610</name>
</gene>
<organism evidence="16 17">
    <name type="scientific">Dothidotthia symphoricarpi CBS 119687</name>
    <dbReference type="NCBI Taxonomy" id="1392245"/>
    <lineage>
        <taxon>Eukaryota</taxon>
        <taxon>Fungi</taxon>
        <taxon>Dikarya</taxon>
        <taxon>Ascomycota</taxon>
        <taxon>Pezizomycotina</taxon>
        <taxon>Dothideomycetes</taxon>
        <taxon>Pleosporomycetidae</taxon>
        <taxon>Pleosporales</taxon>
        <taxon>Dothidotthiaceae</taxon>
        <taxon>Dothidotthia</taxon>
    </lineage>
</organism>
<feature type="domain" description="Mon2/Sec7/BIG1-like dimerisation and cyclophilin-binding" evidence="15">
    <location>
        <begin position="4"/>
        <end position="175"/>
    </location>
</feature>
<dbReference type="Pfam" id="PF16213">
    <property type="entry name" value="DCB"/>
    <property type="match status" value="1"/>
</dbReference>
<evidence type="ECO:0000256" key="4">
    <source>
        <dbReference type="ARBA" id="ARBA00022630"/>
    </source>
</evidence>
<dbReference type="SUPFAM" id="SSF48371">
    <property type="entry name" value="ARM repeat"/>
    <property type="match status" value="1"/>
</dbReference>
<dbReference type="InterPro" id="IPR013786">
    <property type="entry name" value="AcylCoA_DH/ox_N"/>
</dbReference>